<dbReference type="CDD" id="cd00051">
    <property type="entry name" value="EFh"/>
    <property type="match status" value="1"/>
</dbReference>
<proteinExistence type="predicted"/>
<dbReference type="OrthoDB" id="418358at2759"/>
<dbReference type="GO" id="GO:0032465">
    <property type="term" value="P:regulation of cytokinesis"/>
    <property type="evidence" value="ECO:0007669"/>
    <property type="project" value="TreeGrafter"/>
</dbReference>
<dbReference type="Pfam" id="PF25450">
    <property type="entry name" value="Rab11-FIP3"/>
    <property type="match status" value="1"/>
</dbReference>
<dbReference type="PANTHER" id="PTHR15726:SF7">
    <property type="entry name" value="NUCLEAR FALLOUT, ISOFORM J"/>
    <property type="match status" value="1"/>
</dbReference>
<dbReference type="GO" id="GO:0030139">
    <property type="term" value="C:endocytic vesicle"/>
    <property type="evidence" value="ECO:0007669"/>
    <property type="project" value="TreeGrafter"/>
</dbReference>
<keyword evidence="1" id="KW-0175">Coiled coil</keyword>
<protein>
    <recommendedName>
        <fullName evidence="3">EF-hand domain-containing protein</fullName>
    </recommendedName>
</protein>
<evidence type="ECO:0000313" key="4">
    <source>
        <dbReference type="EnsemblMetazoa" id="XP_020911805.1"/>
    </source>
</evidence>
<keyword evidence="5" id="KW-1185">Reference proteome</keyword>
<dbReference type="OMA" id="RENYSKM"/>
<dbReference type="AlphaFoldDB" id="A0A913XY98"/>
<feature type="compositionally biased region" description="Basic and acidic residues" evidence="2">
    <location>
        <begin position="78"/>
        <end position="88"/>
    </location>
</feature>
<dbReference type="InterPro" id="IPR057316">
    <property type="entry name" value="Rab11-FIP3/4_dom"/>
</dbReference>
<dbReference type="RefSeq" id="XP_020911805.1">
    <property type="nucleotide sequence ID" value="XM_021056146.2"/>
</dbReference>
<dbReference type="GO" id="GO:0005509">
    <property type="term" value="F:calcium ion binding"/>
    <property type="evidence" value="ECO:0007669"/>
    <property type="project" value="InterPro"/>
</dbReference>
<dbReference type="GO" id="GO:0055038">
    <property type="term" value="C:recycling endosome membrane"/>
    <property type="evidence" value="ECO:0007669"/>
    <property type="project" value="TreeGrafter"/>
</dbReference>
<feature type="region of interest" description="Disordered" evidence="2">
    <location>
        <begin position="76"/>
        <end position="169"/>
    </location>
</feature>
<evidence type="ECO:0000256" key="2">
    <source>
        <dbReference type="SAM" id="MobiDB-lite"/>
    </source>
</evidence>
<evidence type="ECO:0000256" key="1">
    <source>
        <dbReference type="SAM" id="Coils"/>
    </source>
</evidence>
<dbReference type="GO" id="GO:0032456">
    <property type="term" value="P:endocytic recycling"/>
    <property type="evidence" value="ECO:0007669"/>
    <property type="project" value="TreeGrafter"/>
</dbReference>
<dbReference type="Gene3D" id="1.10.238.10">
    <property type="entry name" value="EF-hand"/>
    <property type="match status" value="1"/>
</dbReference>
<feature type="domain" description="EF-hand" evidence="3">
    <location>
        <begin position="39"/>
        <end position="74"/>
    </location>
</feature>
<dbReference type="KEGG" id="epa:110249572"/>
<dbReference type="Proteomes" id="UP000887567">
    <property type="component" value="Unplaced"/>
</dbReference>
<feature type="compositionally biased region" description="Acidic residues" evidence="2">
    <location>
        <begin position="113"/>
        <end position="125"/>
    </location>
</feature>
<dbReference type="SUPFAM" id="SSF47473">
    <property type="entry name" value="EF-hand"/>
    <property type="match status" value="1"/>
</dbReference>
<accession>A0A913XY98</accession>
<organism evidence="4 5">
    <name type="scientific">Exaiptasia diaphana</name>
    <name type="common">Tropical sea anemone</name>
    <name type="synonym">Aiptasia pulchella</name>
    <dbReference type="NCBI Taxonomy" id="2652724"/>
    <lineage>
        <taxon>Eukaryota</taxon>
        <taxon>Metazoa</taxon>
        <taxon>Cnidaria</taxon>
        <taxon>Anthozoa</taxon>
        <taxon>Hexacorallia</taxon>
        <taxon>Actiniaria</taxon>
        <taxon>Aiptasiidae</taxon>
        <taxon>Exaiptasia</taxon>
    </lineage>
</organism>
<dbReference type="InterPro" id="IPR051977">
    <property type="entry name" value="Rab11-interacting_regulator"/>
</dbReference>
<dbReference type="GO" id="GO:0032154">
    <property type="term" value="C:cleavage furrow"/>
    <property type="evidence" value="ECO:0007669"/>
    <property type="project" value="TreeGrafter"/>
</dbReference>
<dbReference type="Pfam" id="PF13499">
    <property type="entry name" value="EF-hand_7"/>
    <property type="match status" value="1"/>
</dbReference>
<reference evidence="4" key="1">
    <citation type="submission" date="2022-11" db="UniProtKB">
        <authorList>
            <consortium name="EnsemblMetazoa"/>
        </authorList>
    </citation>
    <scope>IDENTIFICATION</scope>
</reference>
<dbReference type="InterPro" id="IPR002048">
    <property type="entry name" value="EF_hand_dom"/>
</dbReference>
<evidence type="ECO:0000259" key="3">
    <source>
        <dbReference type="PROSITE" id="PS50222"/>
    </source>
</evidence>
<dbReference type="GeneID" id="110249572"/>
<dbReference type="PANTHER" id="PTHR15726">
    <property type="entry name" value="RAB11-FAMILY INTERACTING PROTEIN"/>
    <property type="match status" value="1"/>
</dbReference>
<feature type="coiled-coil region" evidence="1">
    <location>
        <begin position="305"/>
        <end position="439"/>
    </location>
</feature>
<name>A0A913XY98_EXADI</name>
<dbReference type="InterPro" id="IPR011992">
    <property type="entry name" value="EF-hand-dom_pair"/>
</dbReference>
<sequence length="497" mass="57079">MDAIAANLKPIFDSCDKNGDGFVKTQDLIQYSGLGGQENSKEDIKTLLHKLDPDGVGQITFEDFCRRFHDSLGVSGELQKEPHKRSSQDSDNLEDSCFEGDSTYSTTSTNEYNADDDETFQEDDPLNSSFRRNLKQYSTYPPPTEPRTKHRTPLPRLYLDNSHSDTSEYQSEEGYEGFGERLVSEETLQETQSVKEPILPQDRFHLHKSYSSNSLPFRRRISANSAALLSSPRLFQSLSANTSRRNSMDDLCGASDCSGPLSDPEAGMQSTFLFSEIQRLSSQVSLLVEDQKLQTSKQYRIKEDNSELSMRINALEDQLHHHHEKTGEKVLQESRKYKSALNKLEKDNEETLSVLTHKLRQAEEEIVKLKSVEPMLRKELDVCYQEKQELLKHIEQLEKELQNEKDLTDSLRKKLETQAEAALEERQRHEEEENSLSQQVLELSNFKSEAEVKLKDTVDLEQKSIELEERVHQLTRVGIYILPLCSLIQPFAQIMRH</sequence>
<dbReference type="PROSITE" id="PS50222">
    <property type="entry name" value="EF_HAND_2"/>
    <property type="match status" value="1"/>
</dbReference>
<dbReference type="EnsemblMetazoa" id="XM_021056146.2">
    <property type="protein sequence ID" value="XP_020911805.1"/>
    <property type="gene ID" value="LOC110249572"/>
</dbReference>
<evidence type="ECO:0000313" key="5">
    <source>
        <dbReference type="Proteomes" id="UP000887567"/>
    </source>
</evidence>
<dbReference type="GO" id="GO:0030496">
    <property type="term" value="C:midbody"/>
    <property type="evidence" value="ECO:0007669"/>
    <property type="project" value="TreeGrafter"/>
</dbReference>
<feature type="compositionally biased region" description="Polar residues" evidence="2">
    <location>
        <begin position="126"/>
        <end position="139"/>
    </location>
</feature>